<dbReference type="OrthoDB" id="6627079at2759"/>
<organism evidence="2 3">
    <name type="scientific">Drosophila albomicans</name>
    <name type="common">Fruit fly</name>
    <dbReference type="NCBI Taxonomy" id="7291"/>
    <lineage>
        <taxon>Eukaryota</taxon>
        <taxon>Metazoa</taxon>
        <taxon>Ecdysozoa</taxon>
        <taxon>Arthropoda</taxon>
        <taxon>Hexapoda</taxon>
        <taxon>Insecta</taxon>
        <taxon>Pterygota</taxon>
        <taxon>Neoptera</taxon>
        <taxon>Endopterygota</taxon>
        <taxon>Diptera</taxon>
        <taxon>Brachycera</taxon>
        <taxon>Muscomorpha</taxon>
        <taxon>Ephydroidea</taxon>
        <taxon>Drosophilidae</taxon>
        <taxon>Drosophila</taxon>
    </lineage>
</organism>
<dbReference type="AlphaFoldDB" id="A0A6P8WT52"/>
<feature type="compositionally biased region" description="Low complexity" evidence="1">
    <location>
        <begin position="570"/>
        <end position="596"/>
    </location>
</feature>
<reference evidence="3" key="1">
    <citation type="submission" date="2025-08" db="UniProtKB">
        <authorList>
            <consortium name="RefSeq"/>
        </authorList>
    </citation>
    <scope>IDENTIFICATION</scope>
    <source>
        <strain evidence="3">15112-1751.03</strain>
        <tissue evidence="3">Whole Adult</tissue>
    </source>
</reference>
<evidence type="ECO:0000256" key="1">
    <source>
        <dbReference type="SAM" id="MobiDB-lite"/>
    </source>
</evidence>
<evidence type="ECO:0000313" key="2">
    <source>
        <dbReference type="Proteomes" id="UP000515160"/>
    </source>
</evidence>
<dbReference type="Proteomes" id="UP000515160">
    <property type="component" value="Chromosome 3"/>
</dbReference>
<protein>
    <submittedName>
        <fullName evidence="3">Uncharacterized protein LOC117568694</fullName>
    </submittedName>
</protein>
<evidence type="ECO:0000313" key="3">
    <source>
        <dbReference type="RefSeq" id="XP_034105394.1"/>
    </source>
</evidence>
<name>A0A6P8WT52_DROAB</name>
<sequence>MEKIKQKVIGVLRERDGGTNVNRSSSNGIAVGGGVGGGSAVAVGSHQVGVGVAVAIGVTQDNGNGNDINGGVGGNAPGPERNDAHGHALLNNGAPAAAAGAGIAGAAVGVGGSGVASGAARTSVLSRPQTSKISALDLAGILNTRRRLEWTKEWLRKNQSEFLSKENLLSELQSRKDECYHLNYFLAITESQFRYLVQKLDPIISQYAPQRKKKSFSAEERLAITLKYLATGEVHSCRNYCFRASKFVINEMIANICLGFYEHLKDQYVTLPKTDEQWRNAATDMERKHQLPQCVGNLFMRSIQLQNNVSNNSSSSGGGGGGGGGNNSDERKRAIIFTAIVDADNNFQYVKVERAANSRPNDIYNQTTAVELIEQKMQALGARLEEQSHDLPCGLSYYLAGDAVLPSTSYLVSTRNVSKDSAVYDALEQVNAHAEQTMRILCNIFPILAQPLRVSEKHIGQVVLGCVALYNFLRKTDDSFRRNSDNIVQQRGGIEQPQHAYVDSEDIDDDCIMLATEEELRERAEFTPSVGLTTCFQTLCAQRGDTSDGQAKRDWLLNLPVLGAQQQQHGNSNSNSNSNSIGSSNSNSSSSSSSIGSGSGSGIGMGLVGMVGGGNAATANGGLY</sequence>
<feature type="region of interest" description="Disordered" evidence="1">
    <location>
        <begin position="566"/>
        <end position="599"/>
    </location>
</feature>
<gene>
    <name evidence="3" type="primary">LOC117568694</name>
</gene>
<proteinExistence type="predicted"/>
<keyword evidence="2" id="KW-1185">Reference proteome</keyword>
<dbReference type="GeneID" id="117568694"/>
<accession>A0A6P8WT52</accession>
<dbReference type="RefSeq" id="XP_034105394.1">
    <property type="nucleotide sequence ID" value="XM_034249503.2"/>
</dbReference>